<evidence type="ECO:0000256" key="7">
    <source>
        <dbReference type="HAMAP-Rule" id="MF_00105"/>
    </source>
</evidence>
<dbReference type="InterPro" id="IPR001437">
    <property type="entry name" value="Tscrpt_elong_fac_GreA/B_C"/>
</dbReference>
<dbReference type="Pfam" id="PF03449">
    <property type="entry name" value="GreA_GreB_N"/>
    <property type="match status" value="1"/>
</dbReference>
<sequence length="158" mass="17879">MSKSIWITKEGWDALNAEMEALWKERRMVADAVGEAAAMGDRSENAEYIYGRKKLREVDRRISYIHRRFKVLKVIENQPKEPGKAIFGSWIEFKDPTGKVFKFQIVGSDEADPKKKKMSVVSPIGKALVDRMVGETVDVQTPAGKRVFTIISVSDTQS</sequence>
<dbReference type="Pfam" id="PF01272">
    <property type="entry name" value="GreA_GreB"/>
    <property type="match status" value="1"/>
</dbReference>
<dbReference type="Gene3D" id="1.10.287.180">
    <property type="entry name" value="Transcription elongation factor, GreA/GreB, N-terminal domain"/>
    <property type="match status" value="1"/>
</dbReference>
<dbReference type="Proteomes" id="UP001348817">
    <property type="component" value="Chromosome"/>
</dbReference>
<evidence type="ECO:0000259" key="9">
    <source>
        <dbReference type="Pfam" id="PF03449"/>
    </source>
</evidence>
<dbReference type="HAMAP" id="MF_00105">
    <property type="entry name" value="GreA_GreB"/>
    <property type="match status" value="1"/>
</dbReference>
<dbReference type="Gene3D" id="3.10.50.30">
    <property type="entry name" value="Transcription elongation factor, GreA/GreB, C-terminal domain"/>
    <property type="match status" value="1"/>
</dbReference>
<accession>A0AAU9DE12</accession>
<keyword evidence="3 7" id="KW-0805">Transcription regulation</keyword>
<name>A0AAU9DE12_9BACT</name>
<dbReference type="FunFam" id="1.10.287.180:FF:000001">
    <property type="entry name" value="Transcription elongation factor GreA"/>
    <property type="match status" value="1"/>
</dbReference>
<keyword evidence="4 7" id="KW-0238">DNA-binding</keyword>
<dbReference type="PROSITE" id="PS00830">
    <property type="entry name" value="GREAB_2"/>
    <property type="match status" value="1"/>
</dbReference>
<dbReference type="InterPro" id="IPR036805">
    <property type="entry name" value="Tscrpt_elong_fac_GreA/B_N_sf"/>
</dbReference>
<organism evidence="10 11">
    <name type="scientific">Fulvitalea axinellae</name>
    <dbReference type="NCBI Taxonomy" id="1182444"/>
    <lineage>
        <taxon>Bacteria</taxon>
        <taxon>Pseudomonadati</taxon>
        <taxon>Bacteroidota</taxon>
        <taxon>Cytophagia</taxon>
        <taxon>Cytophagales</taxon>
        <taxon>Persicobacteraceae</taxon>
        <taxon>Fulvitalea</taxon>
    </lineage>
</organism>
<evidence type="ECO:0000256" key="3">
    <source>
        <dbReference type="ARBA" id="ARBA00023015"/>
    </source>
</evidence>
<evidence type="ECO:0000256" key="2">
    <source>
        <dbReference type="ARBA" id="ARBA00013729"/>
    </source>
</evidence>
<dbReference type="GO" id="GO:0003746">
    <property type="term" value="F:translation elongation factor activity"/>
    <property type="evidence" value="ECO:0007669"/>
    <property type="project" value="UniProtKB-KW"/>
</dbReference>
<evidence type="ECO:0000256" key="4">
    <source>
        <dbReference type="ARBA" id="ARBA00023125"/>
    </source>
</evidence>
<dbReference type="GO" id="GO:0006354">
    <property type="term" value="P:DNA-templated transcription elongation"/>
    <property type="evidence" value="ECO:0007669"/>
    <property type="project" value="TreeGrafter"/>
</dbReference>
<feature type="domain" description="Transcription elongation factor GreA/GreB N-terminal" evidence="9">
    <location>
        <begin position="5"/>
        <end position="73"/>
    </location>
</feature>
<dbReference type="PANTHER" id="PTHR30437:SF6">
    <property type="entry name" value="TRANSCRIPTION ELONGATION FACTOR GREB"/>
    <property type="match status" value="1"/>
</dbReference>
<keyword evidence="11" id="KW-1185">Reference proteome</keyword>
<keyword evidence="10" id="KW-0251">Elongation factor</keyword>
<dbReference type="InterPro" id="IPR023459">
    <property type="entry name" value="Tscrpt_elong_fac_GreA/B_fam"/>
</dbReference>
<dbReference type="InterPro" id="IPR028624">
    <property type="entry name" value="Tscrpt_elong_fac_GreA/B"/>
</dbReference>
<dbReference type="InterPro" id="IPR018151">
    <property type="entry name" value="TF_GreA/GreB_CS"/>
</dbReference>
<dbReference type="GO" id="GO:0032784">
    <property type="term" value="P:regulation of DNA-templated transcription elongation"/>
    <property type="evidence" value="ECO:0007669"/>
    <property type="project" value="UniProtKB-UniRule"/>
</dbReference>
<comment type="function">
    <text evidence="7">Necessary for efficient RNA polymerase transcription elongation past template-encoded arresting sites. The arresting sites in DNA have the property of trapping a certain fraction of elongating RNA polymerases that pass through, resulting in locked ternary complexes. Cleavage of the nascent transcript by cleavage factors such as GreA or GreB allows the resumption of elongation from the new 3'terminus. GreA releases sequences of 2 to 3 nucleotides.</text>
</comment>
<dbReference type="KEGG" id="fax:FUAX_31420"/>
<protein>
    <recommendedName>
        <fullName evidence="2 7">Transcription elongation factor GreA</fullName>
    </recommendedName>
    <alternativeName>
        <fullName evidence="6 7">Transcript cleavage factor GreA</fullName>
    </alternativeName>
</protein>
<dbReference type="SUPFAM" id="SSF54534">
    <property type="entry name" value="FKBP-like"/>
    <property type="match status" value="1"/>
</dbReference>
<dbReference type="GO" id="GO:0003677">
    <property type="term" value="F:DNA binding"/>
    <property type="evidence" value="ECO:0007669"/>
    <property type="project" value="UniProtKB-UniRule"/>
</dbReference>
<evidence type="ECO:0000256" key="5">
    <source>
        <dbReference type="ARBA" id="ARBA00023163"/>
    </source>
</evidence>
<comment type="similarity">
    <text evidence="1 7">Belongs to the GreA/GreB family.</text>
</comment>
<dbReference type="InterPro" id="IPR022691">
    <property type="entry name" value="Tscrpt_elong_fac_GreA/B_N"/>
</dbReference>
<dbReference type="SUPFAM" id="SSF46557">
    <property type="entry name" value="GreA transcript cleavage protein, N-terminal domain"/>
    <property type="match status" value="1"/>
</dbReference>
<proteinExistence type="inferred from homology"/>
<feature type="domain" description="Transcription elongation factor GreA/GreB C-terminal" evidence="8">
    <location>
        <begin position="83"/>
        <end position="154"/>
    </location>
</feature>
<evidence type="ECO:0000313" key="10">
    <source>
        <dbReference type="EMBL" id="BDD10710.1"/>
    </source>
</evidence>
<reference evidence="10 11" key="1">
    <citation type="submission" date="2021-12" db="EMBL/GenBank/DDBJ databases">
        <title>Genome sequencing of bacteria with rrn-lacking chromosome and rrn-plasmid.</title>
        <authorList>
            <person name="Anda M."/>
            <person name="Iwasaki W."/>
        </authorList>
    </citation>
    <scope>NUCLEOTIDE SEQUENCE [LARGE SCALE GENOMIC DNA]</scope>
    <source>
        <strain evidence="10 11">DSM 100852</strain>
    </source>
</reference>
<evidence type="ECO:0000259" key="8">
    <source>
        <dbReference type="Pfam" id="PF01272"/>
    </source>
</evidence>
<dbReference type="GO" id="GO:0070063">
    <property type="term" value="F:RNA polymerase binding"/>
    <property type="evidence" value="ECO:0007669"/>
    <property type="project" value="InterPro"/>
</dbReference>
<dbReference type="FunFam" id="3.10.50.30:FF:000001">
    <property type="entry name" value="Transcription elongation factor GreA"/>
    <property type="match status" value="1"/>
</dbReference>
<dbReference type="AlphaFoldDB" id="A0AAU9DE12"/>
<keyword evidence="5 7" id="KW-0804">Transcription</keyword>
<evidence type="ECO:0000256" key="6">
    <source>
        <dbReference type="ARBA" id="ARBA00030776"/>
    </source>
</evidence>
<dbReference type="EMBL" id="AP025314">
    <property type="protein sequence ID" value="BDD10710.1"/>
    <property type="molecule type" value="Genomic_DNA"/>
</dbReference>
<dbReference type="RefSeq" id="WP_338392248.1">
    <property type="nucleotide sequence ID" value="NZ_AP025314.1"/>
</dbReference>
<evidence type="ECO:0000256" key="1">
    <source>
        <dbReference type="ARBA" id="ARBA00008213"/>
    </source>
</evidence>
<dbReference type="PANTHER" id="PTHR30437">
    <property type="entry name" value="TRANSCRIPTION ELONGATION FACTOR GREA"/>
    <property type="match status" value="1"/>
</dbReference>
<keyword evidence="10" id="KW-0648">Protein biosynthesis</keyword>
<dbReference type="PIRSF" id="PIRSF006092">
    <property type="entry name" value="GreA_GreB"/>
    <property type="match status" value="1"/>
</dbReference>
<dbReference type="InterPro" id="IPR036953">
    <property type="entry name" value="GreA/GreB_C_sf"/>
</dbReference>
<evidence type="ECO:0000313" key="11">
    <source>
        <dbReference type="Proteomes" id="UP001348817"/>
    </source>
</evidence>
<gene>
    <name evidence="10" type="primary">greB</name>
    <name evidence="7" type="synonym">greA</name>
    <name evidence="10" type="ORF">FUAX_31420</name>
</gene>